<gene>
    <name evidence="1" type="ORF">G7Y89_g7768</name>
</gene>
<evidence type="ECO:0000313" key="1">
    <source>
        <dbReference type="EMBL" id="KAF4630370.1"/>
    </source>
</evidence>
<protein>
    <recommendedName>
        <fullName evidence="3">F-box domain-containing protein</fullName>
    </recommendedName>
</protein>
<dbReference type="Proteomes" id="UP000566819">
    <property type="component" value="Unassembled WGS sequence"/>
</dbReference>
<keyword evidence="2" id="KW-1185">Reference proteome</keyword>
<dbReference type="OrthoDB" id="3971593at2759"/>
<evidence type="ECO:0008006" key="3">
    <source>
        <dbReference type="Google" id="ProtNLM"/>
    </source>
</evidence>
<comment type="caution">
    <text evidence="1">The sequence shown here is derived from an EMBL/GenBank/DDBJ whole genome shotgun (WGS) entry which is preliminary data.</text>
</comment>
<dbReference type="AlphaFoldDB" id="A0A8H4RK62"/>
<name>A0A8H4RK62_9HELO</name>
<proteinExistence type="predicted"/>
<sequence>MDDIIWSQFPPPSEAKHIEFALSPLRAMSPIKTRSRAKSRSAKKSPTRAPAYGVKNYFYVSKPTNKSTTRKRNANTNEYDSESDSEALDTIVVDVLGTANNAILIDDDEDEDMIDAPAREELIDESVLEEYTPVNSLDTITSANKVQDSVSGYIFKSLPLELHQQIALLLSSDRDIHNYRFSCRAAREAVDSTIWRKRFSQTFDGIKDLDSVTLAKKYRYRCKVSEQWTVFDFKNLRGKLTREDLTAQRIFQNDTLELFRTLINESNAQINVNNNGVAVVDGLNMNFIRQLISNEADPRFKDIINAVLNTEVDEYYNNNDIVSAKKEETLVLVVQLILTPLSLHPDICNARVFHVDLSQQQAYATAKVQPLFIGKYKQDINVRWLLHTVNFFKFHLKAPVGEGILSQEYSNLEEHQYSQPWAGVIQSGTQKLGKYWKGVHTFLEDFDLYSLRTGGVGDIFSDQVETFQDLEIFFDEEKFPPQSWPAEWERVLQSNPFLAAAQTKRASSRRSSRSQALPDLEVKSFYGTSRCTKTAHFYGRIHAMPQQQGFAGFQRIVLIKCYTTPNGGFNHEQIYCYEGCVFPGGTIVVGRWWHTNDDPDRVDSLMGPFIWWNVERSGLGIDGNGDDAINFLDNF</sequence>
<accession>A0A8H4RK62</accession>
<reference evidence="1 2" key="1">
    <citation type="submission" date="2020-03" db="EMBL/GenBank/DDBJ databases">
        <title>Draft Genome Sequence of Cudoniella acicularis.</title>
        <authorList>
            <person name="Buettner E."/>
            <person name="Kellner H."/>
        </authorList>
    </citation>
    <scope>NUCLEOTIDE SEQUENCE [LARGE SCALE GENOMIC DNA]</scope>
    <source>
        <strain evidence="1 2">DSM 108380</strain>
    </source>
</reference>
<evidence type="ECO:0000313" key="2">
    <source>
        <dbReference type="Proteomes" id="UP000566819"/>
    </source>
</evidence>
<organism evidence="1 2">
    <name type="scientific">Cudoniella acicularis</name>
    <dbReference type="NCBI Taxonomy" id="354080"/>
    <lineage>
        <taxon>Eukaryota</taxon>
        <taxon>Fungi</taxon>
        <taxon>Dikarya</taxon>
        <taxon>Ascomycota</taxon>
        <taxon>Pezizomycotina</taxon>
        <taxon>Leotiomycetes</taxon>
        <taxon>Helotiales</taxon>
        <taxon>Tricladiaceae</taxon>
        <taxon>Cudoniella</taxon>
    </lineage>
</organism>
<dbReference type="EMBL" id="JAAMPI010000557">
    <property type="protein sequence ID" value="KAF4630370.1"/>
    <property type="molecule type" value="Genomic_DNA"/>
</dbReference>